<proteinExistence type="predicted"/>
<protein>
    <recommendedName>
        <fullName evidence="3">Transglutaminase-like domain-containing protein</fullName>
    </recommendedName>
</protein>
<dbReference type="Proteomes" id="UP000019141">
    <property type="component" value="Unassembled WGS sequence"/>
</dbReference>
<dbReference type="HOGENOM" id="CLU_116689_0_0_7"/>
<keyword evidence="2" id="KW-1185">Reference proteome</keyword>
<organism evidence="1 2">
    <name type="scientific">Entotheonella factor</name>
    <dbReference type="NCBI Taxonomy" id="1429438"/>
    <lineage>
        <taxon>Bacteria</taxon>
        <taxon>Pseudomonadati</taxon>
        <taxon>Nitrospinota/Tectimicrobiota group</taxon>
        <taxon>Candidatus Tectimicrobiota</taxon>
        <taxon>Candidatus Entotheonellia</taxon>
        <taxon>Candidatus Entotheonellales</taxon>
        <taxon>Candidatus Entotheonellaceae</taxon>
        <taxon>Candidatus Entotheonella</taxon>
    </lineage>
</organism>
<evidence type="ECO:0000313" key="2">
    <source>
        <dbReference type="Proteomes" id="UP000019141"/>
    </source>
</evidence>
<sequence>MDPIMYTFDVLPERPLHGHDDITAQFLALGVYDFRRAAAYLNQLPYGRNTFREDGRGVLQERRGTCSTKHALLAALAQEQELDEVKLTLGLFDMTERNTPGVGAVLAQYDLPYMPEAHCYLRYREMRVDITHSGQAPSEPIAQLRHEETIAPGQIGAYKVAWHQRLIQEWVRAPEMAGRLSWEEVWSIREACIAALSQS</sequence>
<dbReference type="AlphaFoldDB" id="W4LNQ1"/>
<comment type="caution">
    <text evidence="1">The sequence shown here is derived from an EMBL/GenBank/DDBJ whole genome shotgun (WGS) entry which is preliminary data.</text>
</comment>
<evidence type="ECO:0000313" key="1">
    <source>
        <dbReference type="EMBL" id="ETW99509.1"/>
    </source>
</evidence>
<dbReference type="EMBL" id="AZHW01000439">
    <property type="protein sequence ID" value="ETW99509.1"/>
    <property type="molecule type" value="Genomic_DNA"/>
</dbReference>
<evidence type="ECO:0008006" key="3">
    <source>
        <dbReference type="Google" id="ProtNLM"/>
    </source>
</evidence>
<accession>W4LNQ1</accession>
<name>W4LNQ1_ENTF1</name>
<gene>
    <name evidence="1" type="ORF">ETSY1_14720</name>
</gene>
<reference evidence="1 2" key="1">
    <citation type="journal article" date="2014" name="Nature">
        <title>An environmental bacterial taxon with a large and distinct metabolic repertoire.</title>
        <authorList>
            <person name="Wilson M.C."/>
            <person name="Mori T."/>
            <person name="Ruckert C."/>
            <person name="Uria A.R."/>
            <person name="Helf M.J."/>
            <person name="Takada K."/>
            <person name="Gernert C."/>
            <person name="Steffens U.A."/>
            <person name="Heycke N."/>
            <person name="Schmitt S."/>
            <person name="Rinke C."/>
            <person name="Helfrich E.J."/>
            <person name="Brachmann A.O."/>
            <person name="Gurgui C."/>
            <person name="Wakimoto T."/>
            <person name="Kracht M."/>
            <person name="Crusemann M."/>
            <person name="Hentschel U."/>
            <person name="Abe I."/>
            <person name="Matsunaga S."/>
            <person name="Kalinowski J."/>
            <person name="Takeyama H."/>
            <person name="Piel J."/>
        </authorList>
    </citation>
    <scope>NUCLEOTIDE SEQUENCE [LARGE SCALE GENOMIC DNA]</scope>
    <source>
        <strain evidence="2">TSY1</strain>
    </source>
</reference>